<dbReference type="InterPro" id="IPR050166">
    <property type="entry name" value="ABC_transporter_ATP-bind"/>
</dbReference>
<protein>
    <submittedName>
        <fullName evidence="2">Trehalose/maltose import ATP-binding protein MalK</fullName>
        <ecNumber evidence="2">3.6.3.19</ecNumber>
    </submittedName>
</protein>
<sequence length="90" mass="10227">MDEPSGSVDARTCSMLHEERLSVWEETGKTVLFVTHDVDEAVTLADRIVVMAPSPSRVQEIVDVDLDRPRERTEEAFAEHVEYVRGRISE</sequence>
<name>A0A0P7GPQ4_9EURY</name>
<accession>A0A0P7GPQ4</accession>
<organism evidence="2 3">
    <name type="scientific">Halolamina pelagica</name>
    <dbReference type="NCBI Taxonomy" id="699431"/>
    <lineage>
        <taxon>Archaea</taxon>
        <taxon>Methanobacteriati</taxon>
        <taxon>Methanobacteriota</taxon>
        <taxon>Stenosarchaea group</taxon>
        <taxon>Halobacteria</taxon>
        <taxon>Halobacteriales</taxon>
        <taxon>Haloferacaceae</taxon>
    </lineage>
</organism>
<dbReference type="GO" id="GO:0016787">
    <property type="term" value="F:hydrolase activity"/>
    <property type="evidence" value="ECO:0007669"/>
    <property type="project" value="UniProtKB-KW"/>
</dbReference>
<dbReference type="EC" id="3.6.3.19" evidence="2"/>
<keyword evidence="1" id="KW-0813">Transport</keyword>
<dbReference type="OrthoDB" id="18368at2157"/>
<keyword evidence="2" id="KW-0378">Hydrolase</keyword>
<evidence type="ECO:0000313" key="2">
    <source>
        <dbReference type="EMBL" id="KPN30585.1"/>
    </source>
</evidence>
<evidence type="ECO:0000256" key="1">
    <source>
        <dbReference type="ARBA" id="ARBA00022448"/>
    </source>
</evidence>
<proteinExistence type="predicted"/>
<dbReference type="Gene3D" id="3.40.50.300">
    <property type="entry name" value="P-loop containing nucleotide triphosphate hydrolases"/>
    <property type="match status" value="1"/>
</dbReference>
<gene>
    <name evidence="2" type="primary">malK_10</name>
    <name evidence="2" type="ORF">SY89_01320</name>
</gene>
<dbReference type="AlphaFoldDB" id="A0A0P7GPQ4"/>
<comment type="caution">
    <text evidence="2">The sequence shown here is derived from an EMBL/GenBank/DDBJ whole genome shotgun (WGS) entry which is preliminary data.</text>
</comment>
<dbReference type="PANTHER" id="PTHR42788">
    <property type="entry name" value="TAURINE IMPORT ATP-BINDING PROTEIN-RELATED"/>
    <property type="match status" value="1"/>
</dbReference>
<reference evidence="3" key="1">
    <citation type="submission" date="2013-11" db="EMBL/GenBank/DDBJ databases">
        <authorList>
            <person name="Hoang H.T."/>
            <person name="Killian M.L."/>
            <person name="Madson D.M."/>
            <person name="Arruda P.H.E."/>
            <person name="Sun D."/>
            <person name="Schwartz K.J."/>
            <person name="Yoon K."/>
        </authorList>
    </citation>
    <scope>NUCLEOTIDE SEQUENCE [LARGE SCALE GENOMIC DNA]</scope>
    <source>
        <strain evidence="3">CDK2</strain>
    </source>
</reference>
<dbReference type="PANTHER" id="PTHR42788:SF13">
    <property type="entry name" value="ALIPHATIC SULFONATES IMPORT ATP-BINDING PROTEIN SSUB"/>
    <property type="match status" value="1"/>
</dbReference>
<evidence type="ECO:0000313" key="3">
    <source>
        <dbReference type="Proteomes" id="UP000050535"/>
    </source>
</evidence>
<keyword evidence="2" id="KW-0067">ATP-binding</keyword>
<keyword evidence="3" id="KW-1185">Reference proteome</keyword>
<dbReference type="EMBL" id="LGUC01000001">
    <property type="protein sequence ID" value="KPN30585.1"/>
    <property type="molecule type" value="Genomic_DNA"/>
</dbReference>
<dbReference type="STRING" id="699431.SY89_01320"/>
<dbReference type="GO" id="GO:0005524">
    <property type="term" value="F:ATP binding"/>
    <property type="evidence" value="ECO:0007669"/>
    <property type="project" value="UniProtKB-KW"/>
</dbReference>
<dbReference type="Proteomes" id="UP000050535">
    <property type="component" value="Unassembled WGS sequence"/>
</dbReference>
<keyword evidence="2" id="KW-0547">Nucleotide-binding</keyword>
<dbReference type="SUPFAM" id="SSF52540">
    <property type="entry name" value="P-loop containing nucleoside triphosphate hydrolases"/>
    <property type="match status" value="1"/>
</dbReference>
<dbReference type="InterPro" id="IPR027417">
    <property type="entry name" value="P-loop_NTPase"/>
</dbReference>